<dbReference type="RefSeq" id="WP_150310126.1">
    <property type="nucleotide sequence ID" value="NZ_VMSO01000002.1"/>
</dbReference>
<dbReference type="CDD" id="cd08982">
    <property type="entry name" value="GH43-like"/>
    <property type="match status" value="1"/>
</dbReference>
<dbReference type="Gene3D" id="2.115.10.20">
    <property type="entry name" value="Glycosyl hydrolase domain, family 43"/>
    <property type="match status" value="1"/>
</dbReference>
<keyword evidence="4" id="KW-0119">Carbohydrate metabolism</keyword>
<dbReference type="SUPFAM" id="SSF49785">
    <property type="entry name" value="Galactose-binding domain-like"/>
    <property type="match status" value="1"/>
</dbReference>
<dbReference type="Pfam" id="PF04616">
    <property type="entry name" value="Glyco_hydro_43"/>
    <property type="match status" value="2"/>
</dbReference>
<keyword evidence="9" id="KW-1185">Reference proteome</keyword>
<dbReference type="Proteomes" id="UP000322025">
    <property type="component" value="Unassembled WGS sequence"/>
</dbReference>
<evidence type="ECO:0000256" key="3">
    <source>
        <dbReference type="ARBA" id="ARBA00022801"/>
    </source>
</evidence>
<comment type="caution">
    <text evidence="8">The sequence shown here is derived from an EMBL/GenBank/DDBJ whole genome shotgun (WGS) entry which is preliminary data.</text>
</comment>
<dbReference type="SUPFAM" id="SSF75005">
    <property type="entry name" value="Arabinanase/levansucrase/invertase"/>
    <property type="match status" value="1"/>
</dbReference>
<reference evidence="8" key="1">
    <citation type="submission" date="2019-07" db="EMBL/GenBank/DDBJ databases">
        <authorList>
            <person name="Wongkuna S."/>
            <person name="Scaria J."/>
        </authorList>
    </citation>
    <scope>NUCLEOTIDE SEQUENCE [LARGE SCALE GENOMIC DNA]</scope>
    <source>
        <strain evidence="8">SW178</strain>
    </source>
</reference>
<keyword evidence="5 6" id="KW-0326">Glycosidase</keyword>
<dbReference type="InterPro" id="IPR023296">
    <property type="entry name" value="Glyco_hydro_beta-prop_sf"/>
</dbReference>
<dbReference type="Gene3D" id="2.60.120.260">
    <property type="entry name" value="Galactose-binding domain-like"/>
    <property type="match status" value="1"/>
</dbReference>
<evidence type="ECO:0000313" key="9">
    <source>
        <dbReference type="Proteomes" id="UP000322025"/>
    </source>
</evidence>
<dbReference type="OrthoDB" id="9801455at2"/>
<dbReference type="InterPro" id="IPR008979">
    <property type="entry name" value="Galactose-bd-like_sf"/>
</dbReference>
<evidence type="ECO:0000256" key="5">
    <source>
        <dbReference type="ARBA" id="ARBA00023295"/>
    </source>
</evidence>
<evidence type="ECO:0000256" key="1">
    <source>
        <dbReference type="ARBA" id="ARBA00009865"/>
    </source>
</evidence>
<dbReference type="PANTHER" id="PTHR43772">
    <property type="entry name" value="ENDO-1,4-BETA-XYLANASE"/>
    <property type="match status" value="1"/>
</dbReference>
<dbReference type="InterPro" id="IPR006710">
    <property type="entry name" value="Glyco_hydro_43"/>
</dbReference>
<dbReference type="PROSITE" id="PS50022">
    <property type="entry name" value="FA58C_3"/>
    <property type="match status" value="1"/>
</dbReference>
<evidence type="ECO:0000259" key="7">
    <source>
        <dbReference type="PROSITE" id="PS50022"/>
    </source>
</evidence>
<accession>A0A5M9HZM5</accession>
<dbReference type="GO" id="GO:0004553">
    <property type="term" value="F:hydrolase activity, hydrolyzing O-glycosyl compounds"/>
    <property type="evidence" value="ECO:0007669"/>
    <property type="project" value="InterPro"/>
</dbReference>
<sequence>MKYYCNPINIDYRYQFTVDRRKGNDIQISREAADPSMIFYKGKYYICASMTLGVWVSEDLAHWENYRLPDELPLYDYAPDIRVIGDYVYFCASKRGEICDYYRTQDIVNGPYEKIDGTFDFWDPNLFQDDDGRIYFYWGCSNMTPVWGVELNPDDLRPIGEKKVMITGDVKTKGFERPGEDHSIRPLEEDELEQAFQGFLKMRGMKENDLPTGASEQVKGLISNQPYIEGAWMTKHEGKYYLQYACPGAEYNVYADGVYVSDHPMGPFELAKNNPFSYKPGGFLPGAGHGSTMEDQYGSWWHTSTMRISVNQSFERRVGIWPAGFDRDGELFCNQNYGDWPRCVEKDREDPWSDPEWYLLSYNKKVKASSSEEGKGPERVADENVRTWWRAASAEPGEWLEMDLGDICDVRAVQINFADDKIDIPVPGEIHPGTQPKYIEEADMRIRWVLEGSQDGKDYIVLGDKSQTETNLPHDLVICEEGEKIRYLRLTVLEIPYGQRACVSGLRVFGKGNGDRPEKPAYEVRMDGELDMIVTIDQSEVAGHNILWGYEQDKLYHSYQTFSEEQKIGALVKGQSVYVRVDSFNENGITHGEVKKIR</sequence>
<keyword evidence="2" id="KW-0858">Xylan degradation</keyword>
<organism evidence="8 9">
    <name type="scientific">Mediterraneibacter catenae</name>
    <dbReference type="NCBI Taxonomy" id="2594882"/>
    <lineage>
        <taxon>Bacteria</taxon>
        <taxon>Bacillati</taxon>
        <taxon>Bacillota</taxon>
        <taxon>Clostridia</taxon>
        <taxon>Lachnospirales</taxon>
        <taxon>Lachnospiraceae</taxon>
        <taxon>Mediterraneibacter</taxon>
    </lineage>
</organism>
<dbReference type="InterPro" id="IPR000421">
    <property type="entry name" value="FA58C"/>
</dbReference>
<keyword evidence="2" id="KW-0624">Polysaccharide degradation</keyword>
<dbReference type="InterPro" id="IPR052176">
    <property type="entry name" value="Glycosyl_Hydrlase_43_Enz"/>
</dbReference>
<evidence type="ECO:0000256" key="4">
    <source>
        <dbReference type="ARBA" id="ARBA00023277"/>
    </source>
</evidence>
<dbReference type="EMBL" id="VMSO01000002">
    <property type="protein sequence ID" value="KAA8502394.1"/>
    <property type="molecule type" value="Genomic_DNA"/>
</dbReference>
<gene>
    <name evidence="8" type="ORF">FNY66_01795</name>
</gene>
<evidence type="ECO:0000313" key="8">
    <source>
        <dbReference type="EMBL" id="KAA8502394.1"/>
    </source>
</evidence>
<dbReference type="PANTHER" id="PTHR43772:SF2">
    <property type="entry name" value="PUTATIVE (AFU_ORTHOLOGUE AFUA_2G04480)-RELATED"/>
    <property type="match status" value="1"/>
</dbReference>
<feature type="domain" description="F5/8 type C" evidence="7">
    <location>
        <begin position="343"/>
        <end position="511"/>
    </location>
</feature>
<protein>
    <submittedName>
        <fullName evidence="8">Family 43 glycosylhydrolase</fullName>
    </submittedName>
</protein>
<evidence type="ECO:0000256" key="2">
    <source>
        <dbReference type="ARBA" id="ARBA00022651"/>
    </source>
</evidence>
<name>A0A5M9HZM5_9FIRM</name>
<comment type="similarity">
    <text evidence="1 6">Belongs to the glycosyl hydrolase 43 family.</text>
</comment>
<dbReference type="AlphaFoldDB" id="A0A5M9HZM5"/>
<evidence type="ECO:0000256" key="6">
    <source>
        <dbReference type="RuleBase" id="RU361187"/>
    </source>
</evidence>
<dbReference type="GO" id="GO:0045493">
    <property type="term" value="P:xylan catabolic process"/>
    <property type="evidence" value="ECO:0007669"/>
    <property type="project" value="UniProtKB-KW"/>
</dbReference>
<keyword evidence="3 6" id="KW-0378">Hydrolase</keyword>
<proteinExistence type="inferred from homology"/>